<keyword evidence="4" id="KW-1185">Reference proteome</keyword>
<dbReference type="Proteomes" id="UP001050975">
    <property type="component" value="Unassembled WGS sequence"/>
</dbReference>
<evidence type="ECO:0000313" key="4">
    <source>
        <dbReference type="Proteomes" id="UP001050975"/>
    </source>
</evidence>
<proteinExistence type="predicted"/>
<keyword evidence="1" id="KW-0175">Coiled coil</keyword>
<gene>
    <name evidence="3" type="ORF">MiSe_40300</name>
</gene>
<feature type="region of interest" description="Disordered" evidence="2">
    <location>
        <begin position="1"/>
        <end position="64"/>
    </location>
</feature>
<name>A0AAV3XF16_9CYAN</name>
<dbReference type="AlphaFoldDB" id="A0AAV3XF16"/>
<organism evidence="3 4">
    <name type="scientific">Microseira wollei NIES-4236</name>
    <dbReference type="NCBI Taxonomy" id="2530354"/>
    <lineage>
        <taxon>Bacteria</taxon>
        <taxon>Bacillati</taxon>
        <taxon>Cyanobacteriota</taxon>
        <taxon>Cyanophyceae</taxon>
        <taxon>Oscillatoriophycideae</taxon>
        <taxon>Aerosakkonematales</taxon>
        <taxon>Aerosakkonemataceae</taxon>
        <taxon>Microseira</taxon>
    </lineage>
</organism>
<dbReference type="EMBL" id="BLAY01000062">
    <property type="protein sequence ID" value="GET39266.1"/>
    <property type="molecule type" value="Genomic_DNA"/>
</dbReference>
<feature type="compositionally biased region" description="Polar residues" evidence="2">
    <location>
        <begin position="45"/>
        <end position="56"/>
    </location>
</feature>
<accession>A0AAV3XF16</accession>
<feature type="compositionally biased region" description="Basic residues" evidence="2">
    <location>
        <begin position="1"/>
        <end position="12"/>
    </location>
</feature>
<comment type="caution">
    <text evidence="3">The sequence shown here is derived from an EMBL/GenBank/DDBJ whole genome shotgun (WGS) entry which is preliminary data.</text>
</comment>
<feature type="coiled-coil region" evidence="1">
    <location>
        <begin position="71"/>
        <end position="119"/>
    </location>
</feature>
<evidence type="ECO:0000313" key="3">
    <source>
        <dbReference type="EMBL" id="GET39266.1"/>
    </source>
</evidence>
<feature type="compositionally biased region" description="Basic and acidic residues" evidence="2">
    <location>
        <begin position="27"/>
        <end position="43"/>
    </location>
</feature>
<evidence type="ECO:0000256" key="1">
    <source>
        <dbReference type="SAM" id="Coils"/>
    </source>
</evidence>
<reference evidence="3" key="1">
    <citation type="submission" date="2019-10" db="EMBL/GenBank/DDBJ databases">
        <title>Draft genome sequece of Microseira wollei NIES-4236.</title>
        <authorList>
            <person name="Yamaguchi H."/>
            <person name="Suzuki S."/>
            <person name="Kawachi M."/>
        </authorList>
    </citation>
    <scope>NUCLEOTIDE SEQUENCE</scope>
    <source>
        <strain evidence="3">NIES-4236</strain>
    </source>
</reference>
<protein>
    <submittedName>
        <fullName evidence="3">Uncharacterized protein</fullName>
    </submittedName>
</protein>
<evidence type="ECO:0000256" key="2">
    <source>
        <dbReference type="SAM" id="MobiDB-lite"/>
    </source>
</evidence>
<sequence length="126" mass="14298">MGIRQSGKKNQVRRASQGCDGHSTSDGNRESRRLGEQTKHDALRANSQHWLKSTPNQPRPAGAGGIISQLIEETEYQLAEYEEQIEKAIASIEKYKERVEQLKKRKQELLLSLENWKADVIENAAI</sequence>